<dbReference type="STRING" id="680198.SCAB_38891"/>
<dbReference type="AlphaFoldDB" id="C9YZA7"/>
<keyword evidence="3" id="KW-1185">Reference proteome</keyword>
<evidence type="ECO:0000313" key="3">
    <source>
        <dbReference type="Proteomes" id="UP000001444"/>
    </source>
</evidence>
<accession>C9YZA7</accession>
<evidence type="ECO:0000313" key="2">
    <source>
        <dbReference type="EMBL" id="CBG70970.1"/>
    </source>
</evidence>
<protein>
    <submittedName>
        <fullName evidence="2">Putative membrane protein</fullName>
    </submittedName>
</protein>
<reference evidence="2 3" key="1">
    <citation type="journal article" date="2010" name="Mol. Plant Microbe Interact.">
        <title>Streptomyces scabies 87-22 contains a coronafacic acid-like biosynthetic cluster that contributes to plant-microbe interactions.</title>
        <authorList>
            <person name="Bignell D.R."/>
            <person name="Seipke R.F."/>
            <person name="Huguet-Tapia J.C."/>
            <person name="Chambers A.H."/>
            <person name="Parry R.J."/>
            <person name="Loria R."/>
        </authorList>
    </citation>
    <scope>NUCLEOTIDE SEQUENCE [LARGE SCALE GENOMIC DNA]</scope>
    <source>
        <strain evidence="2 3">87.22</strain>
    </source>
</reference>
<proteinExistence type="predicted"/>
<gene>
    <name evidence="2" type="ordered locus">SCAB_38891</name>
</gene>
<dbReference type="EMBL" id="FN554889">
    <property type="protein sequence ID" value="CBG70970.1"/>
    <property type="molecule type" value="Genomic_DNA"/>
</dbReference>
<feature type="region of interest" description="Disordered" evidence="1">
    <location>
        <begin position="20"/>
        <end position="46"/>
    </location>
</feature>
<name>C9YZA7_STRSW</name>
<dbReference type="Proteomes" id="UP000001444">
    <property type="component" value="Chromosome"/>
</dbReference>
<evidence type="ECO:0000256" key="1">
    <source>
        <dbReference type="SAM" id="MobiDB-lite"/>
    </source>
</evidence>
<feature type="region of interest" description="Disordered" evidence="1">
    <location>
        <begin position="189"/>
        <end position="272"/>
    </location>
</feature>
<feature type="compositionally biased region" description="Acidic residues" evidence="1">
    <location>
        <begin position="199"/>
        <end position="214"/>
    </location>
</feature>
<dbReference type="eggNOG" id="ENOG5033UAU">
    <property type="taxonomic scope" value="Bacteria"/>
</dbReference>
<organism evidence="2 3">
    <name type="scientific">Streptomyces scabiei (strain 87.22)</name>
    <dbReference type="NCBI Taxonomy" id="680198"/>
    <lineage>
        <taxon>Bacteria</taxon>
        <taxon>Bacillati</taxon>
        <taxon>Actinomycetota</taxon>
        <taxon>Actinomycetes</taxon>
        <taxon>Kitasatosporales</taxon>
        <taxon>Streptomycetaceae</taxon>
        <taxon>Streptomyces</taxon>
    </lineage>
</organism>
<sequence length="339" mass="35390">MPDRRPRQCVRYTWCPGVTPGRQVNNHRQDSAGVPRDPVERSPTVQRKAYVPGVAVLLAALLTACTGSGDDGSEDDPRPGDPTASATVAQPGRYDTLPEPCGSVDESTLDLLLPGIGQLPGAAQRKQAYEGEATQTYDTDRNAGCRWKVGSPDATDYLLVRFERVVSWGNAVSDDGKAQEVYGGRVEAADLPEPAPTDSAEETGASDDGTDEPAETGAGTAEASARPTVSGSRTASPSGSSTSTAGSSGSAGSSSPSPSGTPASLQPRTLDGLGDEAFLDDRLGTSKQRTVTVVFRTSNVIVTVEYEEQPATTTVVPDSEEMQDRARNLADLLAAAFDD</sequence>
<feature type="region of interest" description="Disordered" evidence="1">
    <location>
        <begin position="67"/>
        <end position="96"/>
    </location>
</feature>
<dbReference type="HOGENOM" id="CLU_053342_0_0_11"/>
<feature type="compositionally biased region" description="Low complexity" evidence="1">
    <location>
        <begin position="215"/>
        <end position="264"/>
    </location>
</feature>
<dbReference type="KEGG" id="scb:SCAB_38891"/>